<organism evidence="1 2">
    <name type="scientific">Camellia lanceoleosa</name>
    <dbReference type="NCBI Taxonomy" id="1840588"/>
    <lineage>
        <taxon>Eukaryota</taxon>
        <taxon>Viridiplantae</taxon>
        <taxon>Streptophyta</taxon>
        <taxon>Embryophyta</taxon>
        <taxon>Tracheophyta</taxon>
        <taxon>Spermatophyta</taxon>
        <taxon>Magnoliopsida</taxon>
        <taxon>eudicotyledons</taxon>
        <taxon>Gunneridae</taxon>
        <taxon>Pentapetalae</taxon>
        <taxon>asterids</taxon>
        <taxon>Ericales</taxon>
        <taxon>Theaceae</taxon>
        <taxon>Camellia</taxon>
    </lineage>
</organism>
<evidence type="ECO:0000313" key="2">
    <source>
        <dbReference type="Proteomes" id="UP001060215"/>
    </source>
</evidence>
<reference evidence="1 2" key="1">
    <citation type="journal article" date="2022" name="Plant J.">
        <title>Chromosome-level genome of Camellia lanceoleosa provides a valuable resource for understanding genome evolution and self-incompatibility.</title>
        <authorList>
            <person name="Gong W."/>
            <person name="Xiao S."/>
            <person name="Wang L."/>
            <person name="Liao Z."/>
            <person name="Chang Y."/>
            <person name="Mo W."/>
            <person name="Hu G."/>
            <person name="Li W."/>
            <person name="Zhao G."/>
            <person name="Zhu H."/>
            <person name="Hu X."/>
            <person name="Ji K."/>
            <person name="Xiang X."/>
            <person name="Song Q."/>
            <person name="Yuan D."/>
            <person name="Jin S."/>
            <person name="Zhang L."/>
        </authorList>
    </citation>
    <scope>NUCLEOTIDE SEQUENCE [LARGE SCALE GENOMIC DNA]</scope>
    <source>
        <strain evidence="1">SQ_2022a</strain>
    </source>
</reference>
<protein>
    <submittedName>
        <fullName evidence="1">Uncharacterized protein</fullName>
    </submittedName>
</protein>
<comment type="caution">
    <text evidence="1">The sequence shown here is derived from an EMBL/GenBank/DDBJ whole genome shotgun (WGS) entry which is preliminary data.</text>
</comment>
<keyword evidence="2" id="KW-1185">Reference proteome</keyword>
<evidence type="ECO:0000313" key="1">
    <source>
        <dbReference type="EMBL" id="KAI8019056.1"/>
    </source>
</evidence>
<name>A0ACC0I557_9ERIC</name>
<proteinExistence type="predicted"/>
<gene>
    <name evidence="1" type="ORF">LOK49_LG04G00937</name>
</gene>
<sequence>MKPFHSIQIASMRAVEADHKRIRSILKDWVTDSLLTFPSMDLLKLLIWNCRGAGHKTFKCNLVEILRSHKPEILILMETKLAFSKMGNFFNHLGFTASTIVDPIGKVGGIWILWDTNHVNVRASSFGPQVIHATIHKEDYEEWVLAAVYASPNPLLRENFWNELKEVANSMEKPWLVAKDFNDYGNQSERRSYSTNQSSTKPQKFLERINNCKLLDLGSSGPRMTWTNNRQGLANTMETLDRALCNEDWRTMFPEASVKVLPRTYSDYSSLVIYTQGMHSLNPINRPFKFEAAWMSHPDLSHIIFSS</sequence>
<accession>A0ACC0I557</accession>
<dbReference type="Proteomes" id="UP001060215">
    <property type="component" value="Chromosome 2"/>
</dbReference>
<dbReference type="EMBL" id="CM045759">
    <property type="protein sequence ID" value="KAI8019056.1"/>
    <property type="molecule type" value="Genomic_DNA"/>
</dbReference>